<comment type="caution">
    <text evidence="1">The sequence shown here is derived from an EMBL/GenBank/DDBJ whole genome shotgun (WGS) entry which is preliminary data.</text>
</comment>
<name>A0ACB7XQ54_9ERIC</name>
<sequence length="242" mass="27534">MSFRTPPNPNAVAAFESFFQGWLVRQEHYLDELLSSQQNSHESHDSDLTELISRVLSHYQHYYEEKSKLANCDVFLVFSPTWFTPFERTFFWIAGFKPALTFRLVNNAVTDLTDEQKRRLGVLVSETKAEERELGEELARIQESVAAPPIAELVRREGRGGLRDGEVDDAGEVFEALRAAMEGVVGRADLLRTRTAEKVVEVLSPVQNVRFLTAATQLQQRIRVWGLQKEEGRRGSSGSGWY</sequence>
<reference evidence="1 2" key="1">
    <citation type="journal article" date="2021" name="Hortic Res">
        <title>High-quality reference genome and annotation aids understanding of berry development for evergreen blueberry (Vaccinium darrowii).</title>
        <authorList>
            <person name="Yu J."/>
            <person name="Hulse-Kemp A.M."/>
            <person name="Babiker E."/>
            <person name="Staton M."/>
        </authorList>
    </citation>
    <scope>NUCLEOTIDE SEQUENCE [LARGE SCALE GENOMIC DNA]</scope>
    <source>
        <strain evidence="2">cv. NJ 8807/NJ 8810</strain>
        <tissue evidence="1">Young leaf</tissue>
    </source>
</reference>
<evidence type="ECO:0000313" key="1">
    <source>
        <dbReference type="EMBL" id="KAH7843091.1"/>
    </source>
</evidence>
<proteinExistence type="predicted"/>
<accession>A0ACB7XQ54</accession>
<evidence type="ECO:0000313" key="2">
    <source>
        <dbReference type="Proteomes" id="UP000828048"/>
    </source>
</evidence>
<organism evidence="1 2">
    <name type="scientific">Vaccinium darrowii</name>
    <dbReference type="NCBI Taxonomy" id="229202"/>
    <lineage>
        <taxon>Eukaryota</taxon>
        <taxon>Viridiplantae</taxon>
        <taxon>Streptophyta</taxon>
        <taxon>Embryophyta</taxon>
        <taxon>Tracheophyta</taxon>
        <taxon>Spermatophyta</taxon>
        <taxon>Magnoliopsida</taxon>
        <taxon>eudicotyledons</taxon>
        <taxon>Gunneridae</taxon>
        <taxon>Pentapetalae</taxon>
        <taxon>asterids</taxon>
        <taxon>Ericales</taxon>
        <taxon>Ericaceae</taxon>
        <taxon>Vaccinioideae</taxon>
        <taxon>Vaccinieae</taxon>
        <taxon>Vaccinium</taxon>
    </lineage>
</organism>
<keyword evidence="2" id="KW-1185">Reference proteome</keyword>
<gene>
    <name evidence="1" type="ORF">Vadar_012503</name>
</gene>
<dbReference type="EMBL" id="CM037151">
    <property type="protein sequence ID" value="KAH7843091.1"/>
    <property type="molecule type" value="Genomic_DNA"/>
</dbReference>
<dbReference type="Proteomes" id="UP000828048">
    <property type="component" value="Chromosome 1"/>
</dbReference>
<protein>
    <submittedName>
        <fullName evidence="1">Uncharacterized protein</fullName>
    </submittedName>
</protein>